<protein>
    <submittedName>
        <fullName evidence="2">Uncharacterized protein</fullName>
    </submittedName>
</protein>
<dbReference type="Proteomes" id="UP000091820">
    <property type="component" value="Unassembled WGS sequence"/>
</dbReference>
<sequence length="547" mass="60864">MLYYGQEVPIEGNNNSIQSIPSNDVSYLSDVETIPPVPPPPTLKRNGSIRSLRLLQQHLQQHMSSNNSNNTTTITTTTNTQRSSNGPCNGIKVNKSSNNQHTGSNSNGSIVTLCSGDLLNDCSKSVHDMRAVIDDCTTSILKCANATVGSDIASTASTTTNGSYKPQVATLATITAQGKPDVCHVTTTAAAAAAAATAFGNCPPPYRFVDDDIVMPKSQKVDPALCFLHKTPTGTVGTGPPLGFVDLQQRTSQRDLQSIHKNKHSSSLSLSKYNTIGPSSDYARQLAIYNQQLLAQQHQSQQLPLKTSLLPPSSSIGNDKEPCRCFSQSWSNFSHDSTLQQKSCSKLHINYDNQHQHQYQHQYQHQHHHHTQPQQQQQQLKQQQQEQEHHIFHTSTKRTATTTGRNEKILRPLNSRSFTNLLDFDDCYDGHHGAATHYKHHLSFGRSNSGLKDKLLHGQISSSKLQQQQYHKEFHCDKQESIYLRSPGSPVSSLHIHHNEKHRRQNSPHHHSSLSSIMPWKHRPSPSRGSSSSGTNSFRKYFIQKNH</sequence>
<name>A0A1A9X0T4_9MUSC</name>
<evidence type="ECO:0000256" key="1">
    <source>
        <dbReference type="SAM" id="MobiDB-lite"/>
    </source>
</evidence>
<organism evidence="2 3">
    <name type="scientific">Glossina brevipalpis</name>
    <dbReference type="NCBI Taxonomy" id="37001"/>
    <lineage>
        <taxon>Eukaryota</taxon>
        <taxon>Metazoa</taxon>
        <taxon>Ecdysozoa</taxon>
        <taxon>Arthropoda</taxon>
        <taxon>Hexapoda</taxon>
        <taxon>Insecta</taxon>
        <taxon>Pterygota</taxon>
        <taxon>Neoptera</taxon>
        <taxon>Endopterygota</taxon>
        <taxon>Diptera</taxon>
        <taxon>Brachycera</taxon>
        <taxon>Muscomorpha</taxon>
        <taxon>Hippoboscoidea</taxon>
        <taxon>Glossinidae</taxon>
        <taxon>Glossina</taxon>
    </lineage>
</organism>
<evidence type="ECO:0000313" key="3">
    <source>
        <dbReference type="Proteomes" id="UP000091820"/>
    </source>
</evidence>
<feature type="compositionally biased region" description="Polar residues" evidence="1">
    <location>
        <begin position="94"/>
        <end position="105"/>
    </location>
</feature>
<feature type="compositionally biased region" description="Low complexity" evidence="1">
    <location>
        <begin position="62"/>
        <end position="85"/>
    </location>
</feature>
<dbReference type="EnsemblMetazoa" id="GBRI039945-RA">
    <property type="protein sequence ID" value="GBRI039945-PA"/>
    <property type="gene ID" value="GBRI039945"/>
</dbReference>
<feature type="compositionally biased region" description="Low complexity" evidence="1">
    <location>
        <begin position="372"/>
        <end position="385"/>
    </location>
</feature>
<feature type="region of interest" description="Disordered" evidence="1">
    <location>
        <begin position="62"/>
        <end position="105"/>
    </location>
</feature>
<accession>A0A1A9X0T4</accession>
<feature type="region of interest" description="Disordered" evidence="1">
    <location>
        <begin position="485"/>
        <end position="547"/>
    </location>
</feature>
<reference evidence="3" key="1">
    <citation type="submission" date="2014-03" db="EMBL/GenBank/DDBJ databases">
        <authorList>
            <person name="Aksoy S."/>
            <person name="Warren W."/>
            <person name="Wilson R.K."/>
        </authorList>
    </citation>
    <scope>NUCLEOTIDE SEQUENCE [LARGE SCALE GENOMIC DNA]</scope>
    <source>
        <strain evidence="3">IAEA</strain>
    </source>
</reference>
<feature type="region of interest" description="Disordered" evidence="1">
    <location>
        <begin position="357"/>
        <end position="408"/>
    </location>
</feature>
<dbReference type="VEuPathDB" id="VectorBase:GBRI039945"/>
<reference evidence="2" key="2">
    <citation type="submission" date="2020-05" db="UniProtKB">
        <authorList>
            <consortium name="EnsemblMetazoa"/>
        </authorList>
    </citation>
    <scope>IDENTIFICATION</scope>
    <source>
        <strain evidence="2">IAEA</strain>
    </source>
</reference>
<feature type="compositionally biased region" description="Basic residues" evidence="1">
    <location>
        <begin position="495"/>
        <end position="512"/>
    </location>
</feature>
<dbReference type="STRING" id="37001.A0A1A9X0T4"/>
<evidence type="ECO:0000313" key="2">
    <source>
        <dbReference type="EnsemblMetazoa" id="GBRI039945-PA"/>
    </source>
</evidence>
<keyword evidence="3" id="KW-1185">Reference proteome</keyword>
<proteinExistence type="predicted"/>
<dbReference type="AlphaFoldDB" id="A0A1A9X0T4"/>